<feature type="region of interest" description="Disordered" evidence="1">
    <location>
        <begin position="1"/>
        <end position="42"/>
    </location>
</feature>
<evidence type="ECO:0000256" key="2">
    <source>
        <dbReference type="SAM" id="Phobius"/>
    </source>
</evidence>
<feature type="transmembrane region" description="Helical" evidence="2">
    <location>
        <begin position="117"/>
        <end position="139"/>
    </location>
</feature>
<sequence length="198" mass="20784">MSYPPPPGQDPNNPYAQPPPQQAYGYPQQGQGGQPGYGYPQQAQAGFQQPVQGGYPQQPGFTYPNAPQTMPGTVNAVRIIMFIMGGLGIIGAIANFYNASQVDDTYGSEFASVGSGILIAGGVIGLLFSAAAIFLASQFSNGGNAIRICCIVYGSLMAVGGLFALIVIVGIIPLALGILIIVFMAKQDGSQWFNRPRY</sequence>
<gene>
    <name evidence="3" type="ORF">AN215_22340</name>
</gene>
<evidence type="ECO:0000256" key="1">
    <source>
        <dbReference type="SAM" id="MobiDB-lite"/>
    </source>
</evidence>
<evidence type="ECO:0008006" key="5">
    <source>
        <dbReference type="Google" id="ProtNLM"/>
    </source>
</evidence>
<evidence type="ECO:0000313" key="3">
    <source>
        <dbReference type="EMBL" id="OEU85327.1"/>
    </source>
</evidence>
<protein>
    <recommendedName>
        <fullName evidence="5">DUF4064 domain-containing protein</fullName>
    </recommendedName>
</protein>
<name>A0A1E7JFU4_9ACTN</name>
<keyword evidence="2" id="KW-0812">Transmembrane</keyword>
<dbReference type="RefSeq" id="WP_070011506.1">
    <property type="nucleotide sequence ID" value="NZ_LJGS01000040.1"/>
</dbReference>
<feature type="transmembrane region" description="Helical" evidence="2">
    <location>
        <begin position="151"/>
        <end position="184"/>
    </location>
</feature>
<organism evidence="3 4">
    <name type="scientific">Streptomyces abyssalis</name>
    <dbReference type="NCBI Taxonomy" id="933944"/>
    <lineage>
        <taxon>Bacteria</taxon>
        <taxon>Bacillati</taxon>
        <taxon>Actinomycetota</taxon>
        <taxon>Actinomycetes</taxon>
        <taxon>Kitasatosporales</taxon>
        <taxon>Streptomycetaceae</taxon>
        <taxon>Streptomyces</taxon>
    </lineage>
</organism>
<dbReference type="Proteomes" id="UP000176087">
    <property type="component" value="Unassembled WGS sequence"/>
</dbReference>
<reference evidence="3 4" key="1">
    <citation type="journal article" date="2016" name="Front. Microbiol.">
        <title>Comparative Genomics Analysis of Streptomyces Species Reveals Their Adaptation to the Marine Environment and Their Diversity at the Genomic Level.</title>
        <authorList>
            <person name="Tian X."/>
            <person name="Zhang Z."/>
            <person name="Yang T."/>
            <person name="Chen M."/>
            <person name="Li J."/>
            <person name="Chen F."/>
            <person name="Yang J."/>
            <person name="Li W."/>
            <person name="Zhang B."/>
            <person name="Zhang Z."/>
            <person name="Wu J."/>
            <person name="Zhang C."/>
            <person name="Long L."/>
            <person name="Xiao J."/>
        </authorList>
    </citation>
    <scope>NUCLEOTIDE SEQUENCE [LARGE SCALE GENOMIC DNA]</scope>
    <source>
        <strain evidence="3 4">SCSIO 10390</strain>
    </source>
</reference>
<dbReference type="PATRIC" id="fig|933944.5.peg.6058"/>
<dbReference type="STRING" id="933944.AN215_22340"/>
<keyword evidence="2" id="KW-1133">Transmembrane helix</keyword>
<keyword evidence="4" id="KW-1185">Reference proteome</keyword>
<feature type="transmembrane region" description="Helical" evidence="2">
    <location>
        <begin position="79"/>
        <end position="97"/>
    </location>
</feature>
<comment type="caution">
    <text evidence="3">The sequence shown here is derived from an EMBL/GenBank/DDBJ whole genome shotgun (WGS) entry which is preliminary data.</text>
</comment>
<keyword evidence="2" id="KW-0472">Membrane</keyword>
<dbReference type="AlphaFoldDB" id="A0A1E7JFU4"/>
<accession>A0A1E7JFU4</accession>
<proteinExistence type="predicted"/>
<evidence type="ECO:0000313" key="4">
    <source>
        <dbReference type="Proteomes" id="UP000176087"/>
    </source>
</evidence>
<dbReference type="EMBL" id="LJGT01000041">
    <property type="protein sequence ID" value="OEU85327.1"/>
    <property type="molecule type" value="Genomic_DNA"/>
</dbReference>